<dbReference type="AlphaFoldDB" id="A0AAW6Q4G3"/>
<dbReference type="Pfam" id="PF13245">
    <property type="entry name" value="AAA_19"/>
    <property type="match status" value="1"/>
</dbReference>
<dbReference type="InterPro" id="IPR027417">
    <property type="entry name" value="P-loop_NTPase"/>
</dbReference>
<accession>A0AAW6Q4G3</accession>
<comment type="caution">
    <text evidence="1">The sequence shown here is derived from an EMBL/GenBank/DDBJ whole genome shotgun (WGS) entry which is preliminary data.</text>
</comment>
<evidence type="ECO:0000313" key="1">
    <source>
        <dbReference type="EMBL" id="MDF4187424.1"/>
    </source>
</evidence>
<organism evidence="1 2">
    <name type="scientific">Ligilactobacillus salivarius</name>
    <dbReference type="NCBI Taxonomy" id="1624"/>
    <lineage>
        <taxon>Bacteria</taxon>
        <taxon>Bacillati</taxon>
        <taxon>Bacillota</taxon>
        <taxon>Bacilli</taxon>
        <taxon>Lactobacillales</taxon>
        <taxon>Lactobacillaceae</taxon>
        <taxon>Ligilactobacillus</taxon>
    </lineage>
</organism>
<dbReference type="Gene3D" id="3.40.50.300">
    <property type="entry name" value="P-loop containing nucleotide triphosphate hydrolases"/>
    <property type="match status" value="1"/>
</dbReference>
<dbReference type="Proteomes" id="UP001213566">
    <property type="component" value="Unassembled WGS sequence"/>
</dbReference>
<dbReference type="EMBL" id="JARKHV010000137">
    <property type="protein sequence ID" value="MDF4187424.1"/>
    <property type="molecule type" value="Genomic_DNA"/>
</dbReference>
<dbReference type="CDD" id="cd17933">
    <property type="entry name" value="DEXSc_RecD-like"/>
    <property type="match status" value="1"/>
</dbReference>
<evidence type="ECO:0000313" key="2">
    <source>
        <dbReference type="Proteomes" id="UP001213566"/>
    </source>
</evidence>
<gene>
    <name evidence="1" type="ORF">PV940_10490</name>
</gene>
<sequence>QKALSSPMLLLTGGPGTGPPLVIKGIGELYSELHGVSLDPGDYKKDETFPVLLAAPTGRAAKRMSESTGLPAVTIHRLLGWNGAEGFTYNEDQPIEGKLIIIDEASMLDICLTSHLFKALPKHIQLIVVGDEVQLPSLGPGQVLRDL</sequence>
<dbReference type="SUPFAM" id="SSF52540">
    <property type="entry name" value="P-loop containing nucleoside triphosphate hydrolases"/>
    <property type="match status" value="1"/>
</dbReference>
<name>A0AAW6Q4G3_9LACO</name>
<feature type="non-terminal residue" evidence="1">
    <location>
        <position position="147"/>
    </location>
</feature>
<reference evidence="1" key="1">
    <citation type="submission" date="2023-02" db="EMBL/GenBank/DDBJ databases">
        <title>Draft Whole-Genome Sequences of competitive exclusion Lactobacillus salivarius strains for Poultry.</title>
        <authorList>
            <person name="Ma L.M."/>
            <person name="Lopez-Guerra N."/>
            <person name="Zhang G."/>
        </authorList>
    </citation>
    <scope>NUCLEOTIDE SEQUENCE</scope>
    <source>
        <strain evidence="1">Salm-9</strain>
    </source>
</reference>
<protein>
    <submittedName>
        <fullName evidence="1">AAA family ATPase</fullName>
    </submittedName>
</protein>
<proteinExistence type="predicted"/>
<feature type="non-terminal residue" evidence="1">
    <location>
        <position position="1"/>
    </location>
</feature>